<keyword evidence="2 4" id="KW-0732">Signal</keyword>
<dbReference type="SUPFAM" id="SSF53822">
    <property type="entry name" value="Periplasmic binding protein-like I"/>
    <property type="match status" value="1"/>
</dbReference>
<dbReference type="EMBL" id="QYBB01000009">
    <property type="protein sequence ID" value="RYC32126.1"/>
    <property type="molecule type" value="Genomic_DNA"/>
</dbReference>
<comment type="caution">
    <text evidence="6">The sequence shown here is derived from an EMBL/GenBank/DDBJ whole genome shotgun (WGS) entry which is preliminary data.</text>
</comment>
<evidence type="ECO:0000256" key="4">
    <source>
        <dbReference type="SAM" id="SignalP"/>
    </source>
</evidence>
<dbReference type="Proteomes" id="UP000290759">
    <property type="component" value="Unassembled WGS sequence"/>
</dbReference>
<feature type="chain" id="PRO_5020548769" evidence="4">
    <location>
        <begin position="23"/>
        <end position="386"/>
    </location>
</feature>
<reference evidence="6 7" key="1">
    <citation type="submission" date="2018-12" db="EMBL/GenBank/DDBJ databases">
        <authorList>
            <person name="Grouzdev D.S."/>
            <person name="Krutkina M.S."/>
        </authorList>
    </citation>
    <scope>NUCLEOTIDE SEQUENCE [LARGE SCALE GENOMIC DNA]</scope>
    <source>
        <strain evidence="6 7">RmlP026</strain>
    </source>
</reference>
<comment type="similarity">
    <text evidence="1">Belongs to the leucine-binding protein family.</text>
</comment>
<dbReference type="RefSeq" id="WP_129226220.1">
    <property type="nucleotide sequence ID" value="NZ_QYBB01000009.1"/>
</dbReference>
<dbReference type="InterPro" id="IPR051010">
    <property type="entry name" value="BCAA_transport"/>
</dbReference>
<dbReference type="AlphaFoldDB" id="A0A4Q2UAM7"/>
<dbReference type="PANTHER" id="PTHR30483">
    <property type="entry name" value="LEUCINE-SPECIFIC-BINDING PROTEIN"/>
    <property type="match status" value="1"/>
</dbReference>
<dbReference type="GO" id="GO:0006865">
    <property type="term" value="P:amino acid transport"/>
    <property type="evidence" value="ECO:0007669"/>
    <property type="project" value="UniProtKB-KW"/>
</dbReference>
<gene>
    <name evidence="6" type="ORF">D3273_10420</name>
</gene>
<protein>
    <submittedName>
        <fullName evidence="6">Ethanolamine utilization protein EutJ</fullName>
    </submittedName>
</protein>
<evidence type="ECO:0000256" key="1">
    <source>
        <dbReference type="ARBA" id="ARBA00010062"/>
    </source>
</evidence>
<keyword evidence="7" id="KW-1185">Reference proteome</keyword>
<accession>A0A4Q2UAM7</accession>
<dbReference type="InterPro" id="IPR028082">
    <property type="entry name" value="Peripla_BP_I"/>
</dbReference>
<evidence type="ECO:0000256" key="3">
    <source>
        <dbReference type="ARBA" id="ARBA00022970"/>
    </source>
</evidence>
<evidence type="ECO:0000256" key="2">
    <source>
        <dbReference type="ARBA" id="ARBA00022729"/>
    </source>
</evidence>
<evidence type="ECO:0000259" key="5">
    <source>
        <dbReference type="Pfam" id="PF13458"/>
    </source>
</evidence>
<dbReference type="OrthoDB" id="8043158at2"/>
<evidence type="ECO:0000313" key="7">
    <source>
        <dbReference type="Proteomes" id="UP000290759"/>
    </source>
</evidence>
<dbReference type="Pfam" id="PF13458">
    <property type="entry name" value="Peripla_BP_6"/>
    <property type="match status" value="1"/>
</dbReference>
<evidence type="ECO:0000313" key="6">
    <source>
        <dbReference type="EMBL" id="RYC32126.1"/>
    </source>
</evidence>
<dbReference type="PANTHER" id="PTHR30483:SF6">
    <property type="entry name" value="PERIPLASMIC BINDING PROTEIN OF ABC TRANSPORTER FOR NATURAL AMINO ACIDS"/>
    <property type="match status" value="1"/>
</dbReference>
<dbReference type="InterPro" id="IPR028081">
    <property type="entry name" value="Leu-bd"/>
</dbReference>
<proteinExistence type="inferred from homology"/>
<dbReference type="Gene3D" id="3.40.50.2300">
    <property type="match status" value="2"/>
</dbReference>
<feature type="signal peptide" evidence="4">
    <location>
        <begin position="1"/>
        <end position="22"/>
    </location>
</feature>
<organism evidence="6 7">
    <name type="scientific">Lichenibacterium minor</name>
    <dbReference type="NCBI Taxonomy" id="2316528"/>
    <lineage>
        <taxon>Bacteria</taxon>
        <taxon>Pseudomonadati</taxon>
        <taxon>Pseudomonadota</taxon>
        <taxon>Alphaproteobacteria</taxon>
        <taxon>Hyphomicrobiales</taxon>
        <taxon>Lichenihabitantaceae</taxon>
        <taxon>Lichenibacterium</taxon>
    </lineage>
</organism>
<name>A0A4Q2UAM7_9HYPH</name>
<reference evidence="6 7" key="2">
    <citation type="submission" date="2019-02" db="EMBL/GenBank/DDBJ databases">
        <title>'Lichenibacterium ramalinii' gen. nov. sp. nov., 'Lichenibacterium minor' gen. nov. sp. nov.</title>
        <authorList>
            <person name="Pankratov T."/>
        </authorList>
    </citation>
    <scope>NUCLEOTIDE SEQUENCE [LARGE SCALE GENOMIC DNA]</scope>
    <source>
        <strain evidence="6 7">RmlP026</strain>
    </source>
</reference>
<dbReference type="CDD" id="cd06336">
    <property type="entry name" value="PBP1_ABC_ligand_binding-like"/>
    <property type="match status" value="1"/>
</dbReference>
<keyword evidence="3" id="KW-0813">Transport</keyword>
<feature type="domain" description="Leucine-binding protein" evidence="5">
    <location>
        <begin position="27"/>
        <end position="340"/>
    </location>
</feature>
<sequence>MITRRTFGAGAAALVLAGPARAADGDTVRLGYTGPLSGGAALYGKNCLSGLQMAVAEINAAGGLAVGGKALKVELVVLDDRYSPPEAAVNAKRLVQQSGAPVVFTSHSGGALAIEAFNGDEGFLLGAYTSSPAVTERGDPLVLRIPPSFASYIAPFVAYEMKRFGGKLALAGGDHEYAKAWAALFGPAWTKHGGTIVADNPMSYNKDADFYSGVGKVLSAGPDVLFVGGASEPTGLVIRQAREQGFAGGFAIMDQAKIDEIAKVTDGLDMLDGAVGILPLAYDERPAAADFAARYRAMFKADAGSDAALNFTGFNVVAEAMRLAGTVTDARAIRAQAEAAAKALTPKQNPTALTGIDVRGGFLQAAPICAVEKGKIVPLDAAALGG</sequence>
<keyword evidence="3" id="KW-0029">Amino-acid transport</keyword>